<dbReference type="GO" id="GO:0005829">
    <property type="term" value="C:cytosol"/>
    <property type="evidence" value="ECO:0007669"/>
    <property type="project" value="TreeGrafter"/>
</dbReference>
<evidence type="ECO:0000256" key="3">
    <source>
        <dbReference type="ARBA" id="ARBA00022691"/>
    </source>
</evidence>
<keyword evidence="6 10" id="KW-0784">Thiamine biosynthesis</keyword>
<evidence type="ECO:0000256" key="4">
    <source>
        <dbReference type="ARBA" id="ARBA00022723"/>
    </source>
</evidence>
<keyword evidence="2 10" id="KW-0004">4Fe-4S</keyword>
<evidence type="ECO:0000256" key="2">
    <source>
        <dbReference type="ARBA" id="ARBA00022485"/>
    </source>
</evidence>
<dbReference type="NCBIfam" id="NF009895">
    <property type="entry name" value="PRK13352.1"/>
    <property type="match status" value="1"/>
</dbReference>
<comment type="pathway">
    <text evidence="10">Cofactor biosynthesis; thiamine diphosphate biosynthesis.</text>
</comment>
<evidence type="ECO:0000259" key="12">
    <source>
        <dbReference type="Pfam" id="PF13667"/>
    </source>
</evidence>
<comment type="cofactor">
    <cofactor evidence="10">
        <name>[4Fe-4S] cluster</name>
        <dbReference type="ChEBI" id="CHEBI:49883"/>
    </cofactor>
    <text evidence="10">Binds 1 [4Fe-4S] cluster per subunit. The cluster is coordinated with 3 cysteines and an exchangeable S-adenosyl-L-methionine.</text>
</comment>
<keyword evidence="14" id="KW-1185">Reference proteome</keyword>
<keyword evidence="9 10" id="KW-0456">Lyase</keyword>
<dbReference type="OrthoDB" id="9805897at2"/>
<evidence type="ECO:0000313" key="13">
    <source>
        <dbReference type="EMBL" id="SDP83652.1"/>
    </source>
</evidence>
<reference evidence="14" key="1">
    <citation type="submission" date="2016-10" db="EMBL/GenBank/DDBJ databases">
        <authorList>
            <person name="Varghese N."/>
            <person name="Submissions S."/>
        </authorList>
    </citation>
    <scope>NUCLEOTIDE SEQUENCE [LARGE SCALE GENOMIC DNA]</scope>
    <source>
        <strain evidence="14">IBRC-M10078</strain>
    </source>
</reference>
<evidence type="ECO:0000256" key="10">
    <source>
        <dbReference type="HAMAP-Rule" id="MF_00089"/>
    </source>
</evidence>
<keyword evidence="4 10" id="KW-0479">Metal-binding</keyword>
<keyword evidence="3 10" id="KW-0949">S-adenosyl-L-methionine</keyword>
<evidence type="ECO:0000256" key="5">
    <source>
        <dbReference type="ARBA" id="ARBA00022833"/>
    </source>
</evidence>
<dbReference type="EC" id="4.1.99.17" evidence="10"/>
<evidence type="ECO:0000256" key="9">
    <source>
        <dbReference type="ARBA" id="ARBA00023239"/>
    </source>
</evidence>
<feature type="binding site" evidence="10">
    <location>
        <position position="553"/>
    </location>
    <ligand>
        <name>[4Fe-4S] cluster</name>
        <dbReference type="ChEBI" id="CHEBI:49883"/>
        <note>4Fe-4S-S-AdoMet</note>
    </ligand>
</feature>
<feature type="region of interest" description="Disordered" evidence="11">
    <location>
        <begin position="1"/>
        <end position="22"/>
    </location>
</feature>
<feature type="binding site" evidence="10">
    <location>
        <position position="232"/>
    </location>
    <ligand>
        <name>substrate</name>
    </ligand>
</feature>
<keyword evidence="5 10" id="KW-0862">Zinc</keyword>
<dbReference type="FunFam" id="3.20.20.540:FF:000001">
    <property type="entry name" value="Phosphomethylpyrimidine synthase"/>
    <property type="match status" value="1"/>
</dbReference>
<dbReference type="STRING" id="930152.SAMN05216565_10899"/>
<protein>
    <recommendedName>
        <fullName evidence="10">Phosphomethylpyrimidine synthase</fullName>
        <ecNumber evidence="10">4.1.99.17</ecNumber>
    </recommendedName>
    <alternativeName>
        <fullName evidence="10">Hydroxymethylpyrimidine phosphate synthase</fullName>
        <shortName evidence="10">HMP-P synthase</shortName>
        <shortName evidence="10">HMP-phosphate synthase</shortName>
        <shortName evidence="10">HMPP synthase</shortName>
    </alternativeName>
    <alternativeName>
        <fullName evidence="10">Thiamine biosynthesis protein ThiC</fullName>
    </alternativeName>
</protein>
<comment type="similarity">
    <text evidence="10">Belongs to the ThiC family.</text>
</comment>
<dbReference type="HAMAP" id="MF_00089">
    <property type="entry name" value="ThiC"/>
    <property type="match status" value="1"/>
</dbReference>
<feature type="binding site" evidence="10">
    <location>
        <position position="545"/>
    </location>
    <ligand>
        <name>[4Fe-4S] cluster</name>
        <dbReference type="ChEBI" id="CHEBI:49883"/>
        <note>4Fe-4S-S-AdoMet</note>
    </ligand>
</feature>
<dbReference type="NCBIfam" id="TIGR00190">
    <property type="entry name" value="thiC"/>
    <property type="match status" value="1"/>
</dbReference>
<sequence>MSKSTLSTTEQSISSMSNFPGSKKVYVQGSRADIKVPMREIQLEPTTGTFGEAENSPVRVYDTSGPYTDSTYSVDITNGLPALRSSWIHERGDVEEYVGREIKPEDNGYNDKNDPRANHNIFTGLKRKPLRAKKGRNVTQLHYARKGIITPEMEFIAIRENMKPEFVRDEVASGRAIIPSNINHPEAEPMIIGRNFHVKINANIGNSAVSSSIEEEVEKMTWATRWGADNIMDLSTGKNIHTTREWIIRNSPVPVGTVPIYQALEKVNGVAEDLTWEVYRDTLIEQAEQGVDYFTIHAGVLLRYIPLTAKRLTGIVSRGGSIMAQWCLYHHKESFLYTHFEEICEIMKSYDISFSLGDGLRPGSIADANDEAQFAELETLGELTKIAWEHDVQVMVEGPGHVPMHLIKENMDKQLEICKEAPFYTLGPLTTDIAPGYDHITSAIGAAMIGWYGTAMLCYVTPKEHLGLPNKNDVREGVITYKIAAHAADLAKGHPGAQVRDDALSKARFEFRWRDQFNLSLDPERAIEYHDEILPAEGAKTAHFCSMCGPKFCSMRISQDIRQFAKENKLETEEAIERGMKEKAEEFKESGGNIYQ</sequence>
<dbReference type="PANTHER" id="PTHR30557">
    <property type="entry name" value="THIAMINE BIOSYNTHESIS PROTEIN THIC"/>
    <property type="match status" value="1"/>
</dbReference>
<feature type="domain" description="ThiC-associated" evidence="12">
    <location>
        <begin position="19"/>
        <end position="95"/>
    </location>
</feature>
<dbReference type="SFLD" id="SFLDS00113">
    <property type="entry name" value="Radical_SAM_Phosphomethylpyrim"/>
    <property type="match status" value="1"/>
</dbReference>
<dbReference type="AlphaFoldDB" id="A0A1H0VYV8"/>
<feature type="compositionally biased region" description="Polar residues" evidence="11">
    <location>
        <begin position="1"/>
        <end position="20"/>
    </location>
</feature>
<gene>
    <name evidence="10" type="primary">thiC</name>
    <name evidence="13" type="ORF">SAMN05216565_10899</name>
</gene>
<comment type="function">
    <text evidence="1 10">Catalyzes the synthesis of the hydroxymethylpyrimidine phosphate (HMP-P) moiety of thiamine from aminoimidazole ribotide (AIR) in a radical S-adenosyl-L-methionine (SAM)-dependent reaction.</text>
</comment>
<comment type="catalytic activity">
    <reaction evidence="10">
        <text>5-amino-1-(5-phospho-beta-D-ribosyl)imidazole + S-adenosyl-L-methionine = 4-amino-2-methyl-5-(phosphooxymethyl)pyrimidine + CO + 5'-deoxyadenosine + formate + L-methionine + 3 H(+)</text>
        <dbReference type="Rhea" id="RHEA:24840"/>
        <dbReference type="ChEBI" id="CHEBI:15378"/>
        <dbReference type="ChEBI" id="CHEBI:15740"/>
        <dbReference type="ChEBI" id="CHEBI:17245"/>
        <dbReference type="ChEBI" id="CHEBI:17319"/>
        <dbReference type="ChEBI" id="CHEBI:57844"/>
        <dbReference type="ChEBI" id="CHEBI:58354"/>
        <dbReference type="ChEBI" id="CHEBI:59789"/>
        <dbReference type="ChEBI" id="CHEBI:137981"/>
        <dbReference type="EC" id="4.1.99.17"/>
    </reaction>
</comment>
<dbReference type="GO" id="GO:0009229">
    <property type="term" value="P:thiamine diphosphate biosynthetic process"/>
    <property type="evidence" value="ECO:0007669"/>
    <property type="project" value="UniProtKB-UniRule"/>
</dbReference>
<evidence type="ECO:0000256" key="6">
    <source>
        <dbReference type="ARBA" id="ARBA00022977"/>
    </source>
</evidence>
<feature type="binding site" evidence="10">
    <location>
        <position position="261"/>
    </location>
    <ligand>
        <name>substrate</name>
    </ligand>
</feature>
<keyword evidence="7 10" id="KW-0408">Iron</keyword>
<evidence type="ECO:0000256" key="11">
    <source>
        <dbReference type="SAM" id="MobiDB-lite"/>
    </source>
</evidence>
<evidence type="ECO:0000256" key="1">
    <source>
        <dbReference type="ARBA" id="ARBA00003175"/>
    </source>
</evidence>
<dbReference type="SFLD" id="SFLDG01114">
    <property type="entry name" value="phosphomethylpyrimidine_syntha"/>
    <property type="match status" value="1"/>
</dbReference>
<dbReference type="Proteomes" id="UP000199159">
    <property type="component" value="Unassembled WGS sequence"/>
</dbReference>
<proteinExistence type="inferred from homology"/>
<dbReference type="Pfam" id="PF01964">
    <property type="entry name" value="ThiC_Rad_SAM"/>
    <property type="match status" value="1"/>
</dbReference>
<evidence type="ECO:0000256" key="8">
    <source>
        <dbReference type="ARBA" id="ARBA00023014"/>
    </source>
</evidence>
<dbReference type="SFLD" id="SFLDF00407">
    <property type="entry name" value="phosphomethylpyrimidine_syntha"/>
    <property type="match status" value="1"/>
</dbReference>
<evidence type="ECO:0000256" key="7">
    <source>
        <dbReference type="ARBA" id="ARBA00023004"/>
    </source>
</evidence>
<dbReference type="Gene3D" id="3.20.20.540">
    <property type="entry name" value="Radical SAM ThiC family, central domain"/>
    <property type="match status" value="1"/>
</dbReference>
<dbReference type="NCBIfam" id="NF006763">
    <property type="entry name" value="PRK09284.1"/>
    <property type="match status" value="1"/>
</dbReference>
<feature type="binding site" evidence="10">
    <location>
        <position position="203"/>
    </location>
    <ligand>
        <name>substrate</name>
    </ligand>
</feature>
<feature type="binding site" evidence="10">
    <location>
        <position position="424"/>
    </location>
    <ligand>
        <name>substrate</name>
    </ligand>
</feature>
<feature type="binding site" evidence="10">
    <location>
        <begin position="358"/>
        <end position="361"/>
    </location>
    <ligand>
        <name>substrate</name>
    </ligand>
</feature>
<dbReference type="InterPro" id="IPR037509">
    <property type="entry name" value="ThiC"/>
</dbReference>
<feature type="binding site" evidence="10">
    <location>
        <position position="401"/>
    </location>
    <ligand>
        <name>Zn(2+)</name>
        <dbReference type="ChEBI" id="CHEBI:29105"/>
    </ligand>
</feature>
<feature type="binding site" evidence="10">
    <location>
        <begin position="317"/>
        <end position="319"/>
    </location>
    <ligand>
        <name>substrate</name>
    </ligand>
</feature>
<keyword evidence="8 10" id="KW-0411">Iron-sulfur</keyword>
<accession>A0A1H0VYV8</accession>
<dbReference type="RefSeq" id="WP_090856280.1">
    <property type="nucleotide sequence ID" value="NZ_FNJU01000008.1"/>
</dbReference>
<dbReference type="InterPro" id="IPR002817">
    <property type="entry name" value="ThiC/BzaA/B"/>
</dbReference>
<dbReference type="GO" id="GO:0070284">
    <property type="term" value="F:phosphomethylpyrimidine synthase activity"/>
    <property type="evidence" value="ECO:0007669"/>
    <property type="project" value="UniProtKB-EC"/>
</dbReference>
<feature type="binding site" evidence="10">
    <location>
        <position position="548"/>
    </location>
    <ligand>
        <name>[4Fe-4S] cluster</name>
        <dbReference type="ChEBI" id="CHEBI:49883"/>
        <note>4Fe-4S-S-AdoMet</note>
    </ligand>
</feature>
<evidence type="ECO:0000313" key="14">
    <source>
        <dbReference type="Proteomes" id="UP000199159"/>
    </source>
</evidence>
<dbReference type="EMBL" id="FNJU01000008">
    <property type="protein sequence ID" value="SDP83652.1"/>
    <property type="molecule type" value="Genomic_DNA"/>
</dbReference>
<dbReference type="UniPathway" id="UPA00060"/>
<dbReference type="GO" id="GO:0008270">
    <property type="term" value="F:zinc ion binding"/>
    <property type="evidence" value="ECO:0007669"/>
    <property type="project" value="UniProtKB-UniRule"/>
</dbReference>
<dbReference type="GO" id="GO:0009228">
    <property type="term" value="P:thiamine biosynthetic process"/>
    <property type="evidence" value="ECO:0007669"/>
    <property type="project" value="UniProtKB-UniRule"/>
</dbReference>
<organism evidence="13 14">
    <name type="scientific">Litchfieldia salsa</name>
    <dbReference type="NCBI Taxonomy" id="930152"/>
    <lineage>
        <taxon>Bacteria</taxon>
        <taxon>Bacillati</taxon>
        <taxon>Bacillota</taxon>
        <taxon>Bacilli</taxon>
        <taxon>Bacillales</taxon>
        <taxon>Bacillaceae</taxon>
        <taxon>Litchfieldia</taxon>
    </lineage>
</organism>
<feature type="binding site" evidence="10">
    <location>
        <position position="297"/>
    </location>
    <ligand>
        <name>substrate</name>
    </ligand>
</feature>
<name>A0A1H0VYV8_9BACI</name>
<feature type="binding site" evidence="10">
    <location>
        <position position="465"/>
    </location>
    <ligand>
        <name>Zn(2+)</name>
        <dbReference type="ChEBI" id="CHEBI:29105"/>
    </ligand>
</feature>
<dbReference type="Gene3D" id="6.10.250.620">
    <property type="match status" value="1"/>
</dbReference>
<dbReference type="InterPro" id="IPR025747">
    <property type="entry name" value="ThiC-associated_dom"/>
</dbReference>
<feature type="binding site" evidence="10">
    <location>
        <position position="397"/>
    </location>
    <ligand>
        <name>substrate</name>
    </ligand>
</feature>
<dbReference type="PANTHER" id="PTHR30557:SF1">
    <property type="entry name" value="PHOSPHOMETHYLPYRIMIDINE SYNTHASE, CHLOROPLASTIC"/>
    <property type="match status" value="1"/>
</dbReference>
<dbReference type="Pfam" id="PF13667">
    <property type="entry name" value="ThiC-associated"/>
    <property type="match status" value="1"/>
</dbReference>
<dbReference type="GO" id="GO:0051539">
    <property type="term" value="F:4 iron, 4 sulfur cluster binding"/>
    <property type="evidence" value="ECO:0007669"/>
    <property type="project" value="UniProtKB-KW"/>
</dbReference>
<dbReference type="InterPro" id="IPR038521">
    <property type="entry name" value="ThiC/Bza_core_dom"/>
</dbReference>